<gene>
    <name evidence="6" type="ORF">MNBD_GAMMA03-1217</name>
</gene>
<keyword evidence="2" id="KW-0342">GTP-binding</keyword>
<evidence type="ECO:0000256" key="2">
    <source>
        <dbReference type="ARBA" id="ARBA00023134"/>
    </source>
</evidence>
<feature type="compositionally biased region" description="Polar residues" evidence="3">
    <location>
        <begin position="16"/>
        <end position="25"/>
    </location>
</feature>
<feature type="region of interest" description="Disordered" evidence="3">
    <location>
        <begin position="1"/>
        <end position="42"/>
    </location>
</feature>
<organism evidence="6">
    <name type="scientific">hydrothermal vent metagenome</name>
    <dbReference type="NCBI Taxonomy" id="652676"/>
    <lineage>
        <taxon>unclassified sequences</taxon>
        <taxon>metagenomes</taxon>
        <taxon>ecological metagenomes</taxon>
    </lineage>
</organism>
<feature type="domain" description="EngC GTPase" evidence="4">
    <location>
        <begin position="118"/>
        <end position="280"/>
    </location>
</feature>
<protein>
    <submittedName>
        <fullName evidence="6">Ribosome small subunit biogenesis RbfA-release protein RsgA</fullName>
    </submittedName>
</protein>
<dbReference type="EMBL" id="UOFC01000123">
    <property type="protein sequence ID" value="VAW47048.1"/>
    <property type="molecule type" value="Genomic_DNA"/>
</dbReference>
<name>A0A3B0VTP6_9ZZZZ</name>
<dbReference type="Gene3D" id="2.40.50.140">
    <property type="entry name" value="Nucleic acid-binding proteins"/>
    <property type="match status" value="1"/>
</dbReference>
<dbReference type="InterPro" id="IPR004881">
    <property type="entry name" value="Ribosome_biogen_GTPase_RsgA"/>
</dbReference>
<dbReference type="InterPro" id="IPR010914">
    <property type="entry name" value="RsgA_GTPase_dom"/>
</dbReference>
<feature type="domain" description="CP-type G" evidence="5">
    <location>
        <begin position="101"/>
        <end position="282"/>
    </location>
</feature>
<accession>A0A3B0VTP6</accession>
<dbReference type="PROSITE" id="PS51721">
    <property type="entry name" value="G_CP"/>
    <property type="match status" value="1"/>
</dbReference>
<keyword evidence="1" id="KW-0547">Nucleotide-binding</keyword>
<dbReference type="SUPFAM" id="SSF52540">
    <property type="entry name" value="P-loop containing nucleoside triphosphate hydrolases"/>
    <property type="match status" value="1"/>
</dbReference>
<dbReference type="CDD" id="cd01854">
    <property type="entry name" value="YjeQ_EngC"/>
    <property type="match status" value="1"/>
</dbReference>
<dbReference type="Gene3D" id="3.40.50.300">
    <property type="entry name" value="P-loop containing nucleotide triphosphate hydrolases"/>
    <property type="match status" value="1"/>
</dbReference>
<feature type="compositionally biased region" description="Basic residues" evidence="3">
    <location>
        <begin position="1"/>
        <end position="12"/>
    </location>
</feature>
<dbReference type="PANTHER" id="PTHR32120">
    <property type="entry name" value="SMALL RIBOSOMAL SUBUNIT BIOGENESIS GTPASE RSGA"/>
    <property type="match status" value="1"/>
</dbReference>
<evidence type="ECO:0000256" key="1">
    <source>
        <dbReference type="ARBA" id="ARBA00022741"/>
    </source>
</evidence>
<dbReference type="GO" id="GO:0005525">
    <property type="term" value="F:GTP binding"/>
    <property type="evidence" value="ECO:0007669"/>
    <property type="project" value="UniProtKB-KW"/>
</dbReference>
<dbReference type="InterPro" id="IPR012340">
    <property type="entry name" value="NA-bd_OB-fold"/>
</dbReference>
<dbReference type="AlphaFoldDB" id="A0A3B0VTP6"/>
<dbReference type="PANTHER" id="PTHR32120:SF11">
    <property type="entry name" value="SMALL RIBOSOMAL SUBUNIT BIOGENESIS GTPASE RSGA 1, MITOCHONDRIAL-RELATED"/>
    <property type="match status" value="1"/>
</dbReference>
<dbReference type="Pfam" id="PF03193">
    <property type="entry name" value="RsgA_GTPase"/>
    <property type="match status" value="1"/>
</dbReference>
<proteinExistence type="inferred from homology"/>
<dbReference type="InterPro" id="IPR030378">
    <property type="entry name" value="G_CP_dom"/>
</dbReference>
<evidence type="ECO:0000256" key="3">
    <source>
        <dbReference type="SAM" id="MobiDB-lite"/>
    </source>
</evidence>
<dbReference type="InterPro" id="IPR027417">
    <property type="entry name" value="P-loop_NTPase"/>
</dbReference>
<dbReference type="HAMAP" id="MF_01820">
    <property type="entry name" value="GTPase_RsgA"/>
    <property type="match status" value="1"/>
</dbReference>
<dbReference type="GO" id="GO:0003924">
    <property type="term" value="F:GTPase activity"/>
    <property type="evidence" value="ECO:0007669"/>
    <property type="project" value="InterPro"/>
</dbReference>
<evidence type="ECO:0000259" key="5">
    <source>
        <dbReference type="PROSITE" id="PS51721"/>
    </source>
</evidence>
<dbReference type="PROSITE" id="PS50936">
    <property type="entry name" value="ENGC_GTPASE"/>
    <property type="match status" value="1"/>
</dbReference>
<dbReference type="NCBIfam" id="TIGR00157">
    <property type="entry name" value="ribosome small subunit-dependent GTPase A"/>
    <property type="match status" value="1"/>
</dbReference>
<evidence type="ECO:0000313" key="6">
    <source>
        <dbReference type="EMBL" id="VAW47048.1"/>
    </source>
</evidence>
<evidence type="ECO:0000259" key="4">
    <source>
        <dbReference type="PROSITE" id="PS50936"/>
    </source>
</evidence>
<reference evidence="6" key="1">
    <citation type="submission" date="2018-06" db="EMBL/GenBank/DDBJ databases">
        <authorList>
            <person name="Zhirakovskaya E."/>
        </authorList>
    </citation>
    <scope>NUCLEOTIDE SEQUENCE</scope>
</reference>
<dbReference type="Gene3D" id="1.10.40.50">
    <property type="entry name" value="Probable gtpase engc, domain 3"/>
    <property type="match status" value="1"/>
</dbReference>
<sequence>MAKRKLTQQQKRRVNEQLQNRSVENFSPPPSSSHNTQLGEEQTGLVITSFGKRVLVESKTGEHYRCAIRQHLGKLVAGDQVIWQTDIEDHTGVVIRVLPRKHELSRPGFRGQTRMIAANIDFIGIVMPVLPGIHPDMIDRYLVAANQLDIPAIIIINKVDLLADETDWEAIAALLEPYAKLGIKLLPASTLSHTGLADLRAFMDGKNSVFVGPSGAGKSSLINALIPDLHIRVGTLSDATGLGKHTTTNSILYHLPPLNSSEQNTFKQDGSNLIDSPGIRQFSPTPCSLSELESYYPDFAPHLGQCKYNNCTHSIEPHCAIKNAVEHGDIAVSRYQSFQRLLTDFKNEPEH</sequence>